<dbReference type="Proteomes" id="UP001430953">
    <property type="component" value="Unassembled WGS sequence"/>
</dbReference>
<organism evidence="2 3">
    <name type="scientific">Cardiocondyla obscurior</name>
    <dbReference type="NCBI Taxonomy" id="286306"/>
    <lineage>
        <taxon>Eukaryota</taxon>
        <taxon>Metazoa</taxon>
        <taxon>Ecdysozoa</taxon>
        <taxon>Arthropoda</taxon>
        <taxon>Hexapoda</taxon>
        <taxon>Insecta</taxon>
        <taxon>Pterygota</taxon>
        <taxon>Neoptera</taxon>
        <taxon>Endopterygota</taxon>
        <taxon>Hymenoptera</taxon>
        <taxon>Apocrita</taxon>
        <taxon>Aculeata</taxon>
        <taxon>Formicoidea</taxon>
        <taxon>Formicidae</taxon>
        <taxon>Myrmicinae</taxon>
        <taxon>Cardiocondyla</taxon>
    </lineage>
</organism>
<accession>A0AAW2GYJ9</accession>
<protein>
    <submittedName>
        <fullName evidence="2">Uncharacterized protein</fullName>
    </submittedName>
</protein>
<keyword evidence="3" id="KW-1185">Reference proteome</keyword>
<comment type="caution">
    <text evidence="2">The sequence shown here is derived from an EMBL/GenBank/DDBJ whole genome shotgun (WGS) entry which is preliminary data.</text>
</comment>
<feature type="transmembrane region" description="Helical" evidence="1">
    <location>
        <begin position="50"/>
        <end position="68"/>
    </location>
</feature>
<keyword evidence="1" id="KW-0812">Transmembrane</keyword>
<evidence type="ECO:0000313" key="3">
    <source>
        <dbReference type="Proteomes" id="UP001430953"/>
    </source>
</evidence>
<dbReference type="EMBL" id="JADYXP020000001">
    <property type="protein sequence ID" value="KAL0132268.1"/>
    <property type="molecule type" value="Genomic_DNA"/>
</dbReference>
<dbReference type="AlphaFoldDB" id="A0AAW2GYJ9"/>
<reference evidence="2 3" key="1">
    <citation type="submission" date="2023-03" db="EMBL/GenBank/DDBJ databases">
        <title>High recombination rates correlate with genetic variation in Cardiocondyla obscurior ants.</title>
        <authorList>
            <person name="Errbii M."/>
        </authorList>
    </citation>
    <scope>NUCLEOTIDE SEQUENCE [LARGE SCALE GENOMIC DNA]</scope>
    <source>
        <strain evidence="2">Alpha-2009</strain>
        <tissue evidence="2">Whole body</tissue>
    </source>
</reference>
<sequence>MTVDFPGNRGNMYFKGLVDLFASIVDKLTRHDTLFLGRGGFLQMRKRINIYINIYIYIYYILYLPLIYRKFYIPFDGRKSGSSFR</sequence>
<evidence type="ECO:0000313" key="2">
    <source>
        <dbReference type="EMBL" id="KAL0132268.1"/>
    </source>
</evidence>
<evidence type="ECO:0000256" key="1">
    <source>
        <dbReference type="SAM" id="Phobius"/>
    </source>
</evidence>
<keyword evidence="1" id="KW-0472">Membrane</keyword>
<proteinExistence type="predicted"/>
<name>A0AAW2GYJ9_9HYME</name>
<gene>
    <name evidence="2" type="ORF">PUN28_000214</name>
</gene>
<keyword evidence="1" id="KW-1133">Transmembrane helix</keyword>